<evidence type="ECO:0000313" key="2">
    <source>
        <dbReference type="Proteomes" id="UP000823749"/>
    </source>
</evidence>
<dbReference type="EMBL" id="JACTNZ010000012">
    <property type="protein sequence ID" value="KAG5521312.1"/>
    <property type="molecule type" value="Genomic_DNA"/>
</dbReference>
<gene>
    <name evidence="1" type="ORF">RHGRI_033758</name>
</gene>
<reference evidence="1" key="1">
    <citation type="submission" date="2020-08" db="EMBL/GenBank/DDBJ databases">
        <title>Plant Genome Project.</title>
        <authorList>
            <person name="Zhang R.-G."/>
        </authorList>
    </citation>
    <scope>NUCLEOTIDE SEQUENCE</scope>
    <source>
        <strain evidence="1">WSP0</strain>
        <tissue evidence="1">Leaf</tissue>
    </source>
</reference>
<comment type="caution">
    <text evidence="1">The sequence shown here is derived from an EMBL/GenBank/DDBJ whole genome shotgun (WGS) entry which is preliminary data.</text>
</comment>
<dbReference type="Proteomes" id="UP000823749">
    <property type="component" value="Chromosome 12"/>
</dbReference>
<keyword evidence="2" id="KW-1185">Reference proteome</keyword>
<sequence>MGGGVRGGLGFGLMGVLREVGLGVGRFLGVTRTVRVRPWRASWWVRSRSGSIWP</sequence>
<name>A0AAV6I1C4_9ERIC</name>
<accession>A0AAV6I1C4</accession>
<dbReference type="AlphaFoldDB" id="A0AAV6I1C4"/>
<organism evidence="1 2">
    <name type="scientific">Rhododendron griersonianum</name>
    <dbReference type="NCBI Taxonomy" id="479676"/>
    <lineage>
        <taxon>Eukaryota</taxon>
        <taxon>Viridiplantae</taxon>
        <taxon>Streptophyta</taxon>
        <taxon>Embryophyta</taxon>
        <taxon>Tracheophyta</taxon>
        <taxon>Spermatophyta</taxon>
        <taxon>Magnoliopsida</taxon>
        <taxon>eudicotyledons</taxon>
        <taxon>Gunneridae</taxon>
        <taxon>Pentapetalae</taxon>
        <taxon>asterids</taxon>
        <taxon>Ericales</taxon>
        <taxon>Ericaceae</taxon>
        <taxon>Ericoideae</taxon>
        <taxon>Rhodoreae</taxon>
        <taxon>Rhododendron</taxon>
    </lineage>
</organism>
<proteinExistence type="predicted"/>
<protein>
    <submittedName>
        <fullName evidence="1">Uncharacterized protein</fullName>
    </submittedName>
</protein>
<evidence type="ECO:0000313" key="1">
    <source>
        <dbReference type="EMBL" id="KAG5521312.1"/>
    </source>
</evidence>